<dbReference type="Gene3D" id="3.10.200.10">
    <property type="entry name" value="Alpha carbonic anhydrase"/>
    <property type="match status" value="1"/>
</dbReference>
<dbReference type="SMART" id="SM01057">
    <property type="entry name" value="Carb_anhydrase"/>
    <property type="match status" value="1"/>
</dbReference>
<evidence type="ECO:0000313" key="11">
    <source>
        <dbReference type="Proteomes" id="UP000189299"/>
    </source>
</evidence>
<dbReference type="PANTHER" id="PTHR18952">
    <property type="entry name" value="CARBONIC ANHYDRASE"/>
    <property type="match status" value="1"/>
</dbReference>
<evidence type="ECO:0000256" key="4">
    <source>
        <dbReference type="ARBA" id="ARBA00022833"/>
    </source>
</evidence>
<dbReference type="InterPro" id="IPR023561">
    <property type="entry name" value="Carbonic_anhydrase_a-class"/>
</dbReference>
<dbReference type="EMBL" id="AP019810">
    <property type="protein sequence ID" value="BBM16204.1"/>
    <property type="molecule type" value="Genomic_DNA"/>
</dbReference>
<evidence type="ECO:0000313" key="9">
    <source>
        <dbReference type="EMBL" id="NMP57954.1"/>
    </source>
</evidence>
<dbReference type="AlphaFoldDB" id="A0A1V2UKX8"/>
<sequence length="233" mass="27698">MKKNMDVEWGYSGERGPEHWAGLCDWFAKGAEFEWQSPISLVTCEESSDTKETLSFHYQKQRFTDKEFKNTIHLVPYDQISYVLFNEDKYYLTDIHFHMPSEHVINGKQEDIEFHFVHTNERQENLVVGAMYHLSNDEGWLYDRQNGDKWDLDAHEHWTDASVFFPEQKSHYHYVGSLTTPPTSGPIQWFVMDQVGQLNRDFLIPFKGQYAQPNNRPLQPLKERKIYYYKGTK</sequence>
<evidence type="ECO:0000256" key="6">
    <source>
        <dbReference type="ARBA" id="ARBA00048348"/>
    </source>
</evidence>
<reference evidence="10 11" key="1">
    <citation type="submission" date="2016-12" db="EMBL/GenBank/DDBJ databases">
        <authorList>
            <person name="Song W.-J."/>
            <person name="Kurnit D.M."/>
        </authorList>
    </citation>
    <scope>NUCLEOTIDE SEQUENCE [LARGE SCALE GENOMIC DNA]</scope>
    <source>
        <strain evidence="10 11">CGB1038-1_S1</strain>
    </source>
</reference>
<dbReference type="SMR" id="A0A1V2UKX8"/>
<keyword evidence="5" id="KW-0456">Lyase</keyword>
<evidence type="ECO:0000313" key="10">
    <source>
        <dbReference type="EMBL" id="ONN44102.1"/>
    </source>
</evidence>
<evidence type="ECO:0000256" key="5">
    <source>
        <dbReference type="ARBA" id="ARBA00023239"/>
    </source>
</evidence>
<feature type="domain" description="Alpha-carbonic anhydrase" evidence="7">
    <location>
        <begin position="7"/>
        <end position="230"/>
    </location>
</feature>
<dbReference type="InterPro" id="IPR041891">
    <property type="entry name" value="Alpha_CA_prokaryot-like"/>
</dbReference>
<comment type="similarity">
    <text evidence="1">Belongs to the alpha-carbonic anhydrase family.</text>
</comment>
<comment type="catalytic activity">
    <reaction evidence="6">
        <text>hydrogencarbonate + H(+) = CO2 + H2O</text>
        <dbReference type="Rhea" id="RHEA:10748"/>
        <dbReference type="ChEBI" id="CHEBI:15377"/>
        <dbReference type="ChEBI" id="CHEBI:15378"/>
        <dbReference type="ChEBI" id="CHEBI:16526"/>
        <dbReference type="ChEBI" id="CHEBI:17544"/>
        <dbReference type="EC" id="4.2.1.1"/>
    </reaction>
</comment>
<dbReference type="Pfam" id="PF00194">
    <property type="entry name" value="Carb_anhydrase"/>
    <property type="match status" value="2"/>
</dbReference>
<dbReference type="InterPro" id="IPR001148">
    <property type="entry name" value="CA_dom"/>
</dbReference>
<organism evidence="10 11">
    <name type="scientific">Enterococcus mundtii</name>
    <dbReference type="NCBI Taxonomy" id="53346"/>
    <lineage>
        <taxon>Bacteria</taxon>
        <taxon>Bacillati</taxon>
        <taxon>Bacillota</taxon>
        <taxon>Bacilli</taxon>
        <taxon>Lactobacillales</taxon>
        <taxon>Enterococcaceae</taxon>
        <taxon>Enterococcus</taxon>
    </lineage>
</organism>
<dbReference type="EC" id="4.2.1.1" evidence="2"/>
<protein>
    <recommendedName>
        <fullName evidence="2">carbonic anhydrase</fullName>
        <ecNumber evidence="2">4.2.1.1</ecNumber>
    </recommendedName>
</protein>
<dbReference type="EMBL" id="MSTR01000003">
    <property type="protein sequence ID" value="ONN44102.1"/>
    <property type="molecule type" value="Genomic_DNA"/>
</dbReference>
<evidence type="ECO:0000256" key="3">
    <source>
        <dbReference type="ARBA" id="ARBA00022723"/>
    </source>
</evidence>
<keyword evidence="3" id="KW-0479">Metal-binding</keyword>
<evidence type="ECO:0000313" key="12">
    <source>
        <dbReference type="Proteomes" id="UP000509460"/>
    </source>
</evidence>
<evidence type="ECO:0000313" key="8">
    <source>
        <dbReference type="EMBL" id="BBM16204.1"/>
    </source>
</evidence>
<dbReference type="SUPFAM" id="SSF51069">
    <property type="entry name" value="Carbonic anhydrase"/>
    <property type="match status" value="1"/>
</dbReference>
<dbReference type="OrthoDB" id="5327615at2"/>
<dbReference type="PANTHER" id="PTHR18952:SF265">
    <property type="entry name" value="CARBONIC ANHYDRASE"/>
    <property type="match status" value="1"/>
</dbReference>
<evidence type="ECO:0000259" key="7">
    <source>
        <dbReference type="PROSITE" id="PS51144"/>
    </source>
</evidence>
<dbReference type="GO" id="GO:0008270">
    <property type="term" value="F:zinc ion binding"/>
    <property type="evidence" value="ECO:0007669"/>
    <property type="project" value="InterPro"/>
</dbReference>
<evidence type="ECO:0000256" key="1">
    <source>
        <dbReference type="ARBA" id="ARBA00010718"/>
    </source>
</evidence>
<dbReference type="EMBL" id="JABCAG010000012">
    <property type="protein sequence ID" value="NMP57954.1"/>
    <property type="molecule type" value="Genomic_DNA"/>
</dbReference>
<dbReference type="Proteomes" id="UP000189299">
    <property type="component" value="Unassembled WGS sequence"/>
</dbReference>
<dbReference type="Proteomes" id="UP000509460">
    <property type="component" value="Chromosome"/>
</dbReference>
<dbReference type="CDD" id="cd03124">
    <property type="entry name" value="alpha_CA_prokaryotic_like"/>
    <property type="match status" value="1"/>
</dbReference>
<proteinExistence type="inferred from homology"/>
<dbReference type="Proteomes" id="UP000557857">
    <property type="component" value="Unassembled WGS sequence"/>
</dbReference>
<dbReference type="STRING" id="53346.A5802_000980"/>
<accession>A0A1V2UKX8</accession>
<keyword evidence="4" id="KW-0862">Zinc</keyword>
<name>A0A1V2UKX8_ENTMU</name>
<dbReference type="RefSeq" id="WP_010735507.1">
    <property type="nucleotide sequence ID" value="NZ_AP019810.1"/>
</dbReference>
<gene>
    <name evidence="10" type="ORF">BTN92_04515</name>
    <name evidence="8" type="ORF">EM151A_3044</name>
    <name evidence="9" type="ORF">HI921_05655</name>
</gene>
<reference evidence="9 13" key="3">
    <citation type="submission" date="2020-04" db="EMBL/GenBank/DDBJ databases">
        <authorList>
            <person name="Abaymova A."/>
            <person name="Teymurazov M."/>
            <person name="Tazyna O."/>
            <person name="Chatushin Y."/>
            <person name="Svetoch E."/>
            <person name="Pereligyn V."/>
            <person name="Pohylenko V."/>
            <person name="Platonov M."/>
            <person name="Kartsev N."/>
            <person name="Skryabin Y."/>
            <person name="Sizova A."/>
            <person name="Solomentsev V."/>
            <person name="Kislichkina A."/>
            <person name="Bogun A."/>
        </authorList>
    </citation>
    <scope>NUCLEOTIDE SEQUENCE [LARGE SCALE GENOMIC DNA]</scope>
    <source>
        <strain evidence="9">SCPM-O-B-8398</strain>
        <strain evidence="13">SCPM-O-B-8398 (E28)</strain>
    </source>
</reference>
<dbReference type="InterPro" id="IPR036398">
    <property type="entry name" value="CA_dom_sf"/>
</dbReference>
<dbReference type="GO" id="GO:0004089">
    <property type="term" value="F:carbonate dehydratase activity"/>
    <property type="evidence" value="ECO:0007669"/>
    <property type="project" value="UniProtKB-EC"/>
</dbReference>
<dbReference type="PROSITE" id="PS51144">
    <property type="entry name" value="ALPHA_CA_2"/>
    <property type="match status" value="1"/>
</dbReference>
<evidence type="ECO:0000313" key="13">
    <source>
        <dbReference type="Proteomes" id="UP000557857"/>
    </source>
</evidence>
<reference evidence="8 12" key="2">
    <citation type="submission" date="2019-07" db="EMBL/GenBank/DDBJ databases">
        <title>antibiotic susceptibility of plant-derived lactic acid bacteria.</title>
        <authorList>
            <person name="Sugiyama M."/>
            <person name="Noda M."/>
        </authorList>
    </citation>
    <scope>NUCLEOTIDE SEQUENCE [LARGE SCALE GENOMIC DNA]</scope>
    <source>
        <strain evidence="8 12">15-1A</strain>
    </source>
</reference>
<evidence type="ECO:0000256" key="2">
    <source>
        <dbReference type="ARBA" id="ARBA00012925"/>
    </source>
</evidence>